<reference evidence="1 2" key="1">
    <citation type="journal article" date="2012" name="BMC Genomics">
        <title>Tools to kill: Genome of one of the most destructive plant pathogenic fungi Macrophomina phaseolina.</title>
        <authorList>
            <person name="Islam M.S."/>
            <person name="Haque M.S."/>
            <person name="Islam M.M."/>
            <person name="Emdad E.M."/>
            <person name="Halim A."/>
            <person name="Hossen Q.M.M."/>
            <person name="Hossain M.Z."/>
            <person name="Ahmed B."/>
            <person name="Rahim S."/>
            <person name="Rahman M.S."/>
            <person name="Alam M.M."/>
            <person name="Hou S."/>
            <person name="Wan X."/>
            <person name="Saito J.A."/>
            <person name="Alam M."/>
        </authorList>
    </citation>
    <scope>NUCLEOTIDE SEQUENCE [LARGE SCALE GENOMIC DNA]</scope>
    <source>
        <strain evidence="1 2">MS6</strain>
    </source>
</reference>
<protein>
    <submittedName>
        <fullName evidence="1">Uncharacterized protein</fullName>
    </submittedName>
</protein>
<accession>K2R8F1</accession>
<name>K2R8F1_MACPH</name>
<dbReference type="VEuPathDB" id="FungiDB:MPH_12275"/>
<dbReference type="EMBL" id="AHHD01000513">
    <property type="protein sequence ID" value="EKG10643.1"/>
    <property type="molecule type" value="Genomic_DNA"/>
</dbReference>
<sequence>MQDIYWACEKHLRFDRSLTPRSPRSNSFWAASSPCSAVHIINLNILLFPTQICSAVGSLFPRARTNTRGHVRPGSAVHHFSDCLLPSRKLADLLWVLVYNGLFRTTT</sequence>
<proteinExistence type="predicted"/>
<dbReference type="HOGENOM" id="CLU_2210539_0_0_1"/>
<dbReference type="InParanoid" id="K2R8F1"/>
<gene>
    <name evidence="1" type="ORF">MPH_12275</name>
</gene>
<comment type="caution">
    <text evidence="1">The sequence shown here is derived from an EMBL/GenBank/DDBJ whole genome shotgun (WGS) entry which is preliminary data.</text>
</comment>
<dbReference type="AlphaFoldDB" id="K2R8F1"/>
<evidence type="ECO:0000313" key="1">
    <source>
        <dbReference type="EMBL" id="EKG10643.1"/>
    </source>
</evidence>
<dbReference type="Proteomes" id="UP000007129">
    <property type="component" value="Unassembled WGS sequence"/>
</dbReference>
<evidence type="ECO:0000313" key="2">
    <source>
        <dbReference type="Proteomes" id="UP000007129"/>
    </source>
</evidence>
<organism evidence="1 2">
    <name type="scientific">Macrophomina phaseolina (strain MS6)</name>
    <name type="common">Charcoal rot fungus</name>
    <dbReference type="NCBI Taxonomy" id="1126212"/>
    <lineage>
        <taxon>Eukaryota</taxon>
        <taxon>Fungi</taxon>
        <taxon>Dikarya</taxon>
        <taxon>Ascomycota</taxon>
        <taxon>Pezizomycotina</taxon>
        <taxon>Dothideomycetes</taxon>
        <taxon>Dothideomycetes incertae sedis</taxon>
        <taxon>Botryosphaeriales</taxon>
        <taxon>Botryosphaeriaceae</taxon>
        <taxon>Macrophomina</taxon>
    </lineage>
</organism>